<evidence type="ECO:0000313" key="2">
    <source>
        <dbReference type="EMBL" id="PKK62087.1"/>
    </source>
</evidence>
<feature type="compositionally biased region" description="Polar residues" evidence="1">
    <location>
        <begin position="275"/>
        <end position="297"/>
    </location>
</feature>
<protein>
    <submittedName>
        <fullName evidence="2">Uncharacterized protein</fullName>
    </submittedName>
</protein>
<proteinExistence type="predicted"/>
<dbReference type="AlphaFoldDB" id="A0A2N1MKC5"/>
<gene>
    <name evidence="2" type="ORF">RhiirC2_790886</name>
</gene>
<reference evidence="2 3" key="1">
    <citation type="submission" date="2016-04" db="EMBL/GenBank/DDBJ databases">
        <title>Genome analyses suggest a sexual origin of heterokaryosis in a supposedly ancient asexual fungus.</title>
        <authorList>
            <person name="Ropars J."/>
            <person name="Sedzielewska K."/>
            <person name="Noel J."/>
            <person name="Charron P."/>
            <person name="Farinelli L."/>
            <person name="Marton T."/>
            <person name="Kruger M."/>
            <person name="Pelin A."/>
            <person name="Brachmann A."/>
            <person name="Corradi N."/>
        </authorList>
    </citation>
    <scope>NUCLEOTIDE SEQUENCE [LARGE SCALE GENOMIC DNA]</scope>
    <source>
        <strain evidence="2 3">C2</strain>
    </source>
</reference>
<dbReference type="VEuPathDB" id="FungiDB:RhiirA1_480495"/>
<accession>A0A2N1MKC5</accession>
<comment type="caution">
    <text evidence="2">The sequence shown here is derived from an EMBL/GenBank/DDBJ whole genome shotgun (WGS) entry which is preliminary data.</text>
</comment>
<name>A0A2N1MKC5_9GLOM</name>
<dbReference type="VEuPathDB" id="FungiDB:RhiirFUN_007632"/>
<sequence length="347" mass="39726">MSSNVANFFFAGIVSTSDLAIEEKSDPYNISITLTITTSLYHKNYQNFKITMALENHLGYSLSAAGLLFASTVKSNYTTAIAHFFTTLVAHLQLEEKLHYCGAFKISHDAKDDPENVHHIYFRFDKALKTFGVRFIKENVTGNFIDKKNLKNQIKASQNERERIDLLMSEYLDDNSISHSERAVKLCQESLWELVNDLVVIFGMDNPLSLQLFQKYTPTEMHQKGLDHLIVCYLGGLEKIKGIYWQEVLKIKNRNPKGRRAVGVIRTKVKNYNSKNKSRQTIAGSSQTTSNDTTKPQSKQKKYRTTEAEMEILFALKVYKDKLPDDAITSVCELLSGIWTKKKVREW</sequence>
<dbReference type="EMBL" id="LLXL01002025">
    <property type="protein sequence ID" value="PKK62087.1"/>
    <property type="molecule type" value="Genomic_DNA"/>
</dbReference>
<evidence type="ECO:0000313" key="3">
    <source>
        <dbReference type="Proteomes" id="UP000233469"/>
    </source>
</evidence>
<organism evidence="2 3">
    <name type="scientific">Rhizophagus irregularis</name>
    <dbReference type="NCBI Taxonomy" id="588596"/>
    <lineage>
        <taxon>Eukaryota</taxon>
        <taxon>Fungi</taxon>
        <taxon>Fungi incertae sedis</taxon>
        <taxon>Mucoromycota</taxon>
        <taxon>Glomeromycotina</taxon>
        <taxon>Glomeromycetes</taxon>
        <taxon>Glomerales</taxon>
        <taxon>Glomeraceae</taxon>
        <taxon>Rhizophagus</taxon>
    </lineage>
</organism>
<reference evidence="2 3" key="2">
    <citation type="submission" date="2017-10" db="EMBL/GenBank/DDBJ databases">
        <title>Extensive intraspecific genome diversity in a model arbuscular mycorrhizal fungus.</title>
        <authorList>
            <person name="Chen E.C.H."/>
            <person name="Morin E."/>
            <person name="Baudet D."/>
            <person name="Noel J."/>
            <person name="Ndikumana S."/>
            <person name="Charron P."/>
            <person name="St-Onge C."/>
            <person name="Giorgi J."/>
            <person name="Grigoriev I.V."/>
            <person name="Roux C."/>
            <person name="Martin F.M."/>
            <person name="Corradi N."/>
        </authorList>
    </citation>
    <scope>NUCLEOTIDE SEQUENCE [LARGE SCALE GENOMIC DNA]</scope>
    <source>
        <strain evidence="2 3">C2</strain>
    </source>
</reference>
<evidence type="ECO:0000256" key="1">
    <source>
        <dbReference type="SAM" id="MobiDB-lite"/>
    </source>
</evidence>
<dbReference type="Proteomes" id="UP000233469">
    <property type="component" value="Unassembled WGS sequence"/>
</dbReference>
<dbReference type="VEuPathDB" id="FungiDB:FUN_012244"/>
<feature type="region of interest" description="Disordered" evidence="1">
    <location>
        <begin position="275"/>
        <end position="304"/>
    </location>
</feature>